<dbReference type="Pfam" id="PF12083">
    <property type="entry name" value="DUF3560"/>
    <property type="match status" value="1"/>
</dbReference>
<proteinExistence type="predicted"/>
<dbReference type="AlphaFoldDB" id="A0A0Q2LVN4"/>
<dbReference type="EMBL" id="LKTM01000062">
    <property type="protein sequence ID" value="KQH79850.1"/>
    <property type="molecule type" value="Genomic_DNA"/>
</dbReference>
<reference evidence="2 3" key="1">
    <citation type="submission" date="2015-10" db="EMBL/GenBank/DDBJ databases">
        <title>Mycobacterium gordonae draft genome assembly.</title>
        <authorList>
            <person name="Ustinova V."/>
            <person name="Smirnova T."/>
            <person name="Blagodatskikh K."/>
            <person name="Varlamov D."/>
            <person name="Larionova E."/>
            <person name="Chernousova L."/>
        </authorList>
    </citation>
    <scope>NUCLEOTIDE SEQUENCE [LARGE SCALE GENOMIC DNA]</scope>
    <source>
        <strain evidence="2 3">CTRI 14-8773</strain>
    </source>
</reference>
<sequence>MGIEIIHTAAQGTLVHGTSRGDGTNTILKAAGFRWFPTLGLWGILRSRDRQPNHHIINHASQALRDAGHTVEVTIDDTHRPTADAEADRAERQCQRVEALTAKADRRADTARDAWEAEQRAMDALPPGGEPIKIGHHSERRHRKAIERSNDATRRAIAATAAAGAAAVRADAATHTTDRRYHPVTVKNRIDTLEAEQRSDQRQLDGHRRVVARTVNHEYVDEFPPASGSHREQIVARMAQRADDIAYWRDIYCTQQAQGVANTYSRDTIAKGDLIKYLNTWYPVERVNLKSVSIRLHANASWTDTVAYHKIQGHRPAAPTQPHAAATGTTKQ</sequence>
<name>A0A0Q2LVN4_MYCGO</name>
<dbReference type="OrthoDB" id="9803716at2"/>
<gene>
    <name evidence="2" type="ORF">AO501_08370</name>
</gene>
<feature type="compositionally biased region" description="Basic residues" evidence="1">
    <location>
        <begin position="134"/>
        <end position="145"/>
    </location>
</feature>
<accession>A0A0Q2LVN4</accession>
<dbReference type="Proteomes" id="UP000051677">
    <property type="component" value="Unassembled WGS sequence"/>
</dbReference>
<dbReference type="RefSeq" id="WP_055577275.1">
    <property type="nucleotide sequence ID" value="NZ_LKTM01000062.1"/>
</dbReference>
<protein>
    <recommendedName>
        <fullName evidence="4">DUF3560 domain-containing protein</fullName>
    </recommendedName>
</protein>
<evidence type="ECO:0000313" key="3">
    <source>
        <dbReference type="Proteomes" id="UP000051677"/>
    </source>
</evidence>
<feature type="region of interest" description="Disordered" evidence="1">
    <location>
        <begin position="124"/>
        <end position="151"/>
    </location>
</feature>
<organism evidence="2 3">
    <name type="scientific">Mycobacterium gordonae</name>
    <dbReference type="NCBI Taxonomy" id="1778"/>
    <lineage>
        <taxon>Bacteria</taxon>
        <taxon>Bacillati</taxon>
        <taxon>Actinomycetota</taxon>
        <taxon>Actinomycetes</taxon>
        <taxon>Mycobacteriales</taxon>
        <taxon>Mycobacteriaceae</taxon>
        <taxon>Mycobacterium</taxon>
    </lineage>
</organism>
<dbReference type="InterPro" id="IPR021944">
    <property type="entry name" value="DUF3560"/>
</dbReference>
<evidence type="ECO:0000256" key="1">
    <source>
        <dbReference type="SAM" id="MobiDB-lite"/>
    </source>
</evidence>
<comment type="caution">
    <text evidence="2">The sequence shown here is derived from an EMBL/GenBank/DDBJ whole genome shotgun (WGS) entry which is preliminary data.</text>
</comment>
<evidence type="ECO:0008006" key="4">
    <source>
        <dbReference type="Google" id="ProtNLM"/>
    </source>
</evidence>
<evidence type="ECO:0000313" key="2">
    <source>
        <dbReference type="EMBL" id="KQH79850.1"/>
    </source>
</evidence>